<sequence>MEKFAIVAVNEKGEAVEFFSGATFVPNQKDIAVYDDKSKAKFYLGRAYQSFTDKEIKLISVNVELSLNVPVATAPVLVVENAFNVLETKISQIPTTDLSTVNTKLDNILSQISTIKQNNATIQYRQLTLNASFLPGGVWAVAPTNLTAITDGDESTSTNTFQTADGAWAEGWVDVIPSVTLPALTRLKTKILIANSASMRSYSEVSVFNSASNSFIPIWANEDPVSASGKIVNIDIIMPVSYSKIRYRIMDTTQYYPQMSIYDLKIFELFVA</sequence>
<evidence type="ECO:0000313" key="2">
    <source>
        <dbReference type="Proteomes" id="UP001576784"/>
    </source>
</evidence>
<reference evidence="1 2" key="1">
    <citation type="submission" date="2024-09" db="EMBL/GenBank/DDBJ databases">
        <title>Floridaenema gen nov. (Aerosakkonemataceae, Aerosakkonematales ord. nov., Cyanobacteria) from benthic tropical and subtropical fresh waters, with the description of four new species.</title>
        <authorList>
            <person name="Moretto J.A."/>
            <person name="Berthold D.E."/>
            <person name="Lefler F.W."/>
            <person name="Huang I.-S."/>
            <person name="Laughinghouse H. IV."/>
        </authorList>
    </citation>
    <scope>NUCLEOTIDE SEQUENCE [LARGE SCALE GENOMIC DNA]</scope>
    <source>
        <strain evidence="1 2">BLCC-F50</strain>
    </source>
</reference>
<comment type="caution">
    <text evidence="1">The sequence shown here is derived from an EMBL/GenBank/DDBJ whole genome shotgun (WGS) entry which is preliminary data.</text>
</comment>
<evidence type="ECO:0000313" key="1">
    <source>
        <dbReference type="EMBL" id="MFB2891461.1"/>
    </source>
</evidence>
<protein>
    <recommendedName>
        <fullName evidence="3">F5/8 type C domain-containing protein</fullName>
    </recommendedName>
</protein>
<evidence type="ECO:0008006" key="3">
    <source>
        <dbReference type="Google" id="ProtNLM"/>
    </source>
</evidence>
<organism evidence="1 2">
    <name type="scientific">Floridaenema flaviceps BLCC-F50</name>
    <dbReference type="NCBI Taxonomy" id="3153642"/>
    <lineage>
        <taxon>Bacteria</taxon>
        <taxon>Bacillati</taxon>
        <taxon>Cyanobacteriota</taxon>
        <taxon>Cyanophyceae</taxon>
        <taxon>Oscillatoriophycideae</taxon>
        <taxon>Aerosakkonematales</taxon>
        <taxon>Aerosakkonemataceae</taxon>
        <taxon>Floridanema</taxon>
        <taxon>Floridanema flaviceps</taxon>
    </lineage>
</organism>
<proteinExistence type="predicted"/>
<accession>A0ABV4XID0</accession>
<dbReference type="Proteomes" id="UP001576784">
    <property type="component" value="Unassembled WGS sequence"/>
</dbReference>
<keyword evidence="2" id="KW-1185">Reference proteome</keyword>
<dbReference type="EMBL" id="JBHFNR010000005">
    <property type="protein sequence ID" value="MFB2891461.1"/>
    <property type="molecule type" value="Genomic_DNA"/>
</dbReference>
<name>A0ABV4XID0_9CYAN</name>
<gene>
    <name evidence="1" type="ORF">ACE1CI_00790</name>
</gene>
<dbReference type="RefSeq" id="WP_413261135.1">
    <property type="nucleotide sequence ID" value="NZ_JBHFNR010000005.1"/>
</dbReference>